<gene>
    <name evidence="1" type="ORF">EDS130_LOCUS36735</name>
</gene>
<protein>
    <submittedName>
        <fullName evidence="1">Uncharacterized protein</fullName>
    </submittedName>
</protein>
<accession>A0A815LRG5</accession>
<organism evidence="1 2">
    <name type="scientific">Adineta ricciae</name>
    <name type="common">Rotifer</name>
    <dbReference type="NCBI Taxonomy" id="249248"/>
    <lineage>
        <taxon>Eukaryota</taxon>
        <taxon>Metazoa</taxon>
        <taxon>Spiralia</taxon>
        <taxon>Gnathifera</taxon>
        <taxon>Rotifera</taxon>
        <taxon>Eurotatoria</taxon>
        <taxon>Bdelloidea</taxon>
        <taxon>Adinetida</taxon>
        <taxon>Adinetidae</taxon>
        <taxon>Adineta</taxon>
    </lineage>
</organism>
<dbReference type="EMBL" id="CAJNOJ010000347">
    <property type="protein sequence ID" value="CAF1411137.1"/>
    <property type="molecule type" value="Genomic_DNA"/>
</dbReference>
<evidence type="ECO:0000313" key="2">
    <source>
        <dbReference type="Proteomes" id="UP000663852"/>
    </source>
</evidence>
<dbReference type="AlphaFoldDB" id="A0A815LRG5"/>
<dbReference type="OrthoDB" id="10372282at2759"/>
<sequence length="78" mass="9178">MAPSQIEWNYVRYGFAETDRRKYCIDCHSMLSWTCVGLGKSCLYTNCYHQYDRCSYGTPELDGAKQQEFQVLNNKQHP</sequence>
<proteinExistence type="predicted"/>
<reference evidence="1" key="1">
    <citation type="submission" date="2021-02" db="EMBL/GenBank/DDBJ databases">
        <authorList>
            <person name="Nowell W R."/>
        </authorList>
    </citation>
    <scope>NUCLEOTIDE SEQUENCE</scope>
</reference>
<comment type="caution">
    <text evidence="1">The sequence shown here is derived from an EMBL/GenBank/DDBJ whole genome shotgun (WGS) entry which is preliminary data.</text>
</comment>
<dbReference type="Proteomes" id="UP000663852">
    <property type="component" value="Unassembled WGS sequence"/>
</dbReference>
<name>A0A815LRG5_ADIRI</name>
<evidence type="ECO:0000313" key="1">
    <source>
        <dbReference type="EMBL" id="CAF1411137.1"/>
    </source>
</evidence>